<protein>
    <submittedName>
        <fullName evidence="1">Uncharacterized protein</fullName>
    </submittedName>
</protein>
<evidence type="ECO:0000313" key="1">
    <source>
        <dbReference type="EMBL" id="CCQ44688.1"/>
    </source>
</evidence>
<dbReference type="RefSeq" id="WP_050053743.1">
    <property type="nucleotide sequence ID" value="NZ_CAQI01000029.1"/>
</dbReference>
<reference evidence="2" key="1">
    <citation type="journal article" date="2014" name="Genome Announc.">
        <title>Genome Sequence of Arthrobacter siccitolerans 4J27, a Xeroprotectant-Producing Desiccation-Tolerant Microorganism.</title>
        <authorList>
            <person name="Manzanera M."/>
            <person name="Santa-Cruz-Calvo L."/>
            <person name="Vilchez J.I."/>
            <person name="Garcia-Fontana C."/>
            <person name="Silva-Castro G.A."/>
            <person name="Calvo C."/>
            <person name="Gonzalez-Lopez J."/>
        </authorList>
    </citation>
    <scope>NUCLEOTIDE SEQUENCE [LARGE SCALE GENOMIC DNA]</scope>
    <source>
        <strain evidence="2">4J27</strain>
    </source>
</reference>
<comment type="caution">
    <text evidence="1">The sequence shown here is derived from an EMBL/GenBank/DDBJ whole genome shotgun (WGS) entry which is preliminary data.</text>
</comment>
<evidence type="ECO:0000313" key="2">
    <source>
        <dbReference type="Proteomes" id="UP000035722"/>
    </source>
</evidence>
<name>A0A024GY33_9MICC</name>
<dbReference type="Proteomes" id="UP000035722">
    <property type="component" value="Unassembled WGS sequence"/>
</dbReference>
<gene>
    <name evidence="1" type="ORF">ARTSIC4J27_617</name>
</gene>
<sequence length="151" mass="15503">MTTPAPSFSLPLTVRDADGDKLTVSASPEIGIARGAEGALVQTVETHPGASLGVFVSKDEAPAVALAILISAGINPDAHGNVFESAAAALASVFAKKDREAKLEAEALDFLNAFRSASNLAPLEDLGALNTREAWLRVAKHARKSAAQASA</sequence>
<dbReference type="AlphaFoldDB" id="A0A024GY33"/>
<dbReference type="STRING" id="861266.ARTSIC4J27_617"/>
<organism evidence="1 2">
    <name type="scientific">Pseudarthrobacter siccitolerans</name>
    <dbReference type="NCBI Taxonomy" id="861266"/>
    <lineage>
        <taxon>Bacteria</taxon>
        <taxon>Bacillati</taxon>
        <taxon>Actinomycetota</taxon>
        <taxon>Actinomycetes</taxon>
        <taxon>Micrococcales</taxon>
        <taxon>Micrococcaceae</taxon>
        <taxon>Pseudarthrobacter</taxon>
    </lineage>
</organism>
<dbReference type="EMBL" id="CAQI01000029">
    <property type="protein sequence ID" value="CCQ44688.1"/>
    <property type="molecule type" value="Genomic_DNA"/>
</dbReference>
<keyword evidence="2" id="KW-1185">Reference proteome</keyword>
<proteinExistence type="predicted"/>
<accession>A0A024GY33</accession>